<evidence type="ECO:0008006" key="3">
    <source>
        <dbReference type="Google" id="ProtNLM"/>
    </source>
</evidence>
<name>A0ABV6SML1_AZOPA</name>
<evidence type="ECO:0000313" key="1">
    <source>
        <dbReference type="EMBL" id="MFC0710764.1"/>
    </source>
</evidence>
<reference evidence="1 2" key="1">
    <citation type="submission" date="2024-09" db="EMBL/GenBank/DDBJ databases">
        <authorList>
            <person name="Sun Q."/>
            <person name="Mori K."/>
        </authorList>
    </citation>
    <scope>NUCLEOTIDE SEQUENCE [LARGE SCALE GENOMIC DNA]</scope>
    <source>
        <strain evidence="1 2">NCAIM B.01794</strain>
    </source>
</reference>
<organism evidence="1 2">
    <name type="scientific">Azorhizophilus paspali</name>
    <name type="common">Azotobacter paspali</name>
    <dbReference type="NCBI Taxonomy" id="69963"/>
    <lineage>
        <taxon>Bacteria</taxon>
        <taxon>Pseudomonadati</taxon>
        <taxon>Pseudomonadota</taxon>
        <taxon>Gammaproteobacteria</taxon>
        <taxon>Pseudomonadales</taxon>
        <taxon>Pseudomonadaceae</taxon>
        <taxon>Azorhizophilus</taxon>
    </lineage>
</organism>
<comment type="caution">
    <text evidence="1">The sequence shown here is derived from an EMBL/GenBank/DDBJ whole genome shotgun (WGS) entry which is preliminary data.</text>
</comment>
<gene>
    <name evidence="1" type="ORF">ACFFGX_14805</name>
</gene>
<evidence type="ECO:0000313" key="2">
    <source>
        <dbReference type="Proteomes" id="UP001589891"/>
    </source>
</evidence>
<keyword evidence="2" id="KW-1185">Reference proteome</keyword>
<protein>
    <recommendedName>
        <fullName evidence="3">Minor tail protein</fullName>
    </recommendedName>
</protein>
<proteinExistence type="predicted"/>
<sequence>MARKTSAFGAASAVTETTEFLVREGGNKRLSRSTLQTFIESLLPAAGEDGREVELQASATHIQWRYTGGSAWANLVALSAITGEGGTDGREVQLQRTATHIQWRYAGEVTWTDLVALADLTGPAGTGLTNRGAWVSGADYSAGDYVFAVGTNGNSMFICQSAETFTSTTEPLSDSSSWVEFTAPAGADGREIELQASGTAIQWRYSGGSTWTDLVPLSELKGADGVGIPTGGMAGQFLAKASPEDHDAEWVDAPPGGGSSTLIGMLAANSANQATTIAELVNVTVETGKVYQFRFLAEVKPTSTSIGLKWGFTGSFGSQFIQALASYRESASGSTQKALRAKADIATFASSEAGNDGNLIEIKGLVHVITGGTFGIGYAVSTQYDYAGITRGASLVLEPIGAVSLT</sequence>
<dbReference type="Proteomes" id="UP001589891">
    <property type="component" value="Unassembled WGS sequence"/>
</dbReference>
<accession>A0ABV6SML1</accession>
<dbReference type="RefSeq" id="WP_376947172.1">
    <property type="nucleotide sequence ID" value="NZ_CP171449.1"/>
</dbReference>
<dbReference type="EMBL" id="JBHLSS010000095">
    <property type="protein sequence ID" value="MFC0710764.1"/>
    <property type="molecule type" value="Genomic_DNA"/>
</dbReference>